<dbReference type="GO" id="GO:0005524">
    <property type="term" value="F:ATP binding"/>
    <property type="evidence" value="ECO:0007669"/>
    <property type="project" value="UniProtKB-KW"/>
</dbReference>
<keyword evidence="3 10" id="KW-0067">ATP-binding</keyword>
<evidence type="ECO:0000313" key="10">
    <source>
        <dbReference type="EMBL" id="HIP89896.1"/>
    </source>
</evidence>
<evidence type="ECO:0000256" key="3">
    <source>
        <dbReference type="ARBA" id="ARBA00022840"/>
    </source>
</evidence>
<dbReference type="GO" id="GO:1901238">
    <property type="term" value="F:ABC-type tungstate transporter activity"/>
    <property type="evidence" value="ECO:0007669"/>
    <property type="project" value="UniProtKB-EC"/>
</dbReference>
<keyword evidence="2" id="KW-0547">Nucleotide-binding</keyword>
<evidence type="ECO:0000256" key="2">
    <source>
        <dbReference type="ARBA" id="ARBA00022741"/>
    </source>
</evidence>
<keyword evidence="1" id="KW-0813">Transport</keyword>
<protein>
    <recommendedName>
        <fullName evidence="7">Molybdate/tungstate import ATP-binding protein WtpC</fullName>
        <ecNumber evidence="6">7.3.2.6</ecNumber>
    </recommendedName>
</protein>
<dbReference type="GO" id="GO:0016887">
    <property type="term" value="F:ATP hydrolysis activity"/>
    <property type="evidence" value="ECO:0007669"/>
    <property type="project" value="InterPro"/>
</dbReference>
<dbReference type="InterPro" id="IPR027417">
    <property type="entry name" value="P-loop_NTPase"/>
</dbReference>
<sequence length="240" mass="27335">MSFVRAVNLTKSYKDVRALDGVSLEIRKGEIFCIMGHSGAGKTTLLRIFALLEKPDSGEYYFDGIKVTWNGHGDLRKSITMVFQTPVMFNTTVFKNVAYGLMIRGHSKTRIERKVREVLELVRLKGYENRKAKTLSGGEKQRVAIARAIVIEPKLLLMDEPTANLDPTNSAIIEDIIREIVREKETTMVFSTHNMFQAKRLAHRVAHMYGGKIIEVGNTKDVFERPKNELTRKFINGELF</sequence>
<dbReference type="InterPro" id="IPR003593">
    <property type="entry name" value="AAA+_ATPase"/>
</dbReference>
<dbReference type="Pfam" id="PF00005">
    <property type="entry name" value="ABC_tran"/>
    <property type="match status" value="1"/>
</dbReference>
<dbReference type="InterPro" id="IPR050093">
    <property type="entry name" value="ABC_SmlMolc_Importer"/>
</dbReference>
<dbReference type="PROSITE" id="PS00211">
    <property type="entry name" value="ABC_TRANSPORTER_1"/>
    <property type="match status" value="1"/>
</dbReference>
<dbReference type="InterPro" id="IPR017871">
    <property type="entry name" value="ABC_transporter-like_CS"/>
</dbReference>
<proteinExistence type="inferred from homology"/>
<dbReference type="SMART" id="SM00382">
    <property type="entry name" value="AAA"/>
    <property type="match status" value="1"/>
</dbReference>
<comment type="catalytic activity">
    <reaction evidence="8">
        <text>tungstate(in) + ATP + H2O = tungstate(out) + ADP + phosphate + H(+)</text>
        <dbReference type="Rhea" id="RHEA:35027"/>
        <dbReference type="ChEBI" id="CHEBI:15377"/>
        <dbReference type="ChEBI" id="CHEBI:15378"/>
        <dbReference type="ChEBI" id="CHEBI:30616"/>
        <dbReference type="ChEBI" id="CHEBI:43474"/>
        <dbReference type="ChEBI" id="CHEBI:46502"/>
        <dbReference type="ChEBI" id="CHEBI:456216"/>
        <dbReference type="EC" id="7.3.2.6"/>
    </reaction>
</comment>
<dbReference type="GO" id="GO:0016020">
    <property type="term" value="C:membrane"/>
    <property type="evidence" value="ECO:0007669"/>
    <property type="project" value="InterPro"/>
</dbReference>
<comment type="caution">
    <text evidence="10">The sequence shown here is derived from an EMBL/GenBank/DDBJ whole genome shotgun (WGS) entry which is preliminary data.</text>
</comment>
<evidence type="ECO:0000256" key="8">
    <source>
        <dbReference type="ARBA" id="ARBA00047936"/>
    </source>
</evidence>
<evidence type="ECO:0000256" key="4">
    <source>
        <dbReference type="ARBA" id="ARBA00038307"/>
    </source>
</evidence>
<comment type="subunit">
    <text evidence="5">The complex is composed of two ATP-binding proteins (WtpC), two transmembrane proteins (WtpB) and a solute-binding protein (WtpA).</text>
</comment>
<dbReference type="Gene3D" id="3.40.50.300">
    <property type="entry name" value="P-loop containing nucleotide triphosphate hydrolases"/>
    <property type="match status" value="1"/>
</dbReference>
<dbReference type="Proteomes" id="UP000653692">
    <property type="component" value="Unassembled WGS sequence"/>
</dbReference>
<evidence type="ECO:0000256" key="7">
    <source>
        <dbReference type="ARBA" id="ARBA00041133"/>
    </source>
</evidence>
<dbReference type="PROSITE" id="PS50893">
    <property type="entry name" value="ABC_TRANSPORTER_2"/>
    <property type="match status" value="1"/>
</dbReference>
<dbReference type="EMBL" id="DQUR01000282">
    <property type="protein sequence ID" value="HIP89896.1"/>
    <property type="molecule type" value="Genomic_DNA"/>
</dbReference>
<dbReference type="CDD" id="cd03260">
    <property type="entry name" value="ABC_PstB_phosphate_transporter"/>
    <property type="match status" value="1"/>
</dbReference>
<dbReference type="InterPro" id="IPR003439">
    <property type="entry name" value="ABC_transporter-like_ATP-bd"/>
</dbReference>
<dbReference type="GO" id="GO:0005315">
    <property type="term" value="F:phosphate transmembrane transporter activity"/>
    <property type="evidence" value="ECO:0007669"/>
    <property type="project" value="InterPro"/>
</dbReference>
<comment type="similarity">
    <text evidence="4">Belongs to the ABC transporter superfamily. Sulfate/tungstate importer (TC 3.A.1.6) family.</text>
</comment>
<evidence type="ECO:0000256" key="1">
    <source>
        <dbReference type="ARBA" id="ARBA00022448"/>
    </source>
</evidence>
<dbReference type="PANTHER" id="PTHR42781:SF9">
    <property type="entry name" value="AMINO ACID ABC TRANSPORTER, ATP-BINDING PROTEIN-RELATED"/>
    <property type="match status" value="1"/>
</dbReference>
<evidence type="ECO:0000256" key="6">
    <source>
        <dbReference type="ARBA" id="ARBA00039025"/>
    </source>
</evidence>
<evidence type="ECO:0000259" key="9">
    <source>
        <dbReference type="PROSITE" id="PS50893"/>
    </source>
</evidence>
<accession>A0A832ZGV7</accession>
<dbReference type="GO" id="GO:0035435">
    <property type="term" value="P:phosphate ion transmembrane transport"/>
    <property type="evidence" value="ECO:0007669"/>
    <property type="project" value="InterPro"/>
</dbReference>
<feature type="domain" description="ABC transporter" evidence="9">
    <location>
        <begin position="4"/>
        <end position="235"/>
    </location>
</feature>
<organism evidence="10 11">
    <name type="scientific">Thermococcus paralvinellae</name>
    <dbReference type="NCBI Taxonomy" id="582419"/>
    <lineage>
        <taxon>Archaea</taxon>
        <taxon>Methanobacteriati</taxon>
        <taxon>Methanobacteriota</taxon>
        <taxon>Thermococci</taxon>
        <taxon>Thermococcales</taxon>
        <taxon>Thermococcaceae</taxon>
        <taxon>Thermococcus</taxon>
    </lineage>
</organism>
<name>A0A832ZGV7_9EURY</name>
<gene>
    <name evidence="10" type="ORF">EYH24_08390</name>
</gene>
<dbReference type="SUPFAM" id="SSF52540">
    <property type="entry name" value="P-loop containing nucleoside triphosphate hydrolases"/>
    <property type="match status" value="1"/>
</dbReference>
<evidence type="ECO:0000256" key="5">
    <source>
        <dbReference type="ARBA" id="ARBA00038781"/>
    </source>
</evidence>
<dbReference type="EC" id="7.3.2.6" evidence="6"/>
<dbReference type="AlphaFoldDB" id="A0A832ZGV7"/>
<evidence type="ECO:0000313" key="11">
    <source>
        <dbReference type="Proteomes" id="UP000653692"/>
    </source>
</evidence>
<dbReference type="PANTHER" id="PTHR42781">
    <property type="entry name" value="SPERMIDINE/PUTRESCINE IMPORT ATP-BINDING PROTEIN POTA"/>
    <property type="match status" value="1"/>
</dbReference>
<dbReference type="InterPro" id="IPR005670">
    <property type="entry name" value="PstB-like"/>
</dbReference>
<reference evidence="10" key="1">
    <citation type="journal article" date="2020" name="ISME J.">
        <title>Gammaproteobacteria mediating utilization of methyl-, sulfur- and petroleum organic compounds in deep ocean hydrothermal plumes.</title>
        <authorList>
            <person name="Zhou Z."/>
            <person name="Liu Y."/>
            <person name="Pan J."/>
            <person name="Cron B.R."/>
            <person name="Toner B.M."/>
            <person name="Anantharaman K."/>
            <person name="Breier J.A."/>
            <person name="Dick G.J."/>
            <person name="Li M."/>
        </authorList>
    </citation>
    <scope>NUCLEOTIDE SEQUENCE</scope>
    <source>
        <strain evidence="10">SZUA-1476</strain>
    </source>
</reference>